<dbReference type="InterPro" id="IPR018875">
    <property type="entry name" value="Antirepressor_Ant_N"/>
</dbReference>
<accession>A0A8S5SMB8</accession>
<organism evidence="3">
    <name type="scientific">Siphoviridae sp. ctJYR23</name>
    <dbReference type="NCBI Taxonomy" id="2827837"/>
    <lineage>
        <taxon>Viruses</taxon>
        <taxon>Duplodnaviria</taxon>
        <taxon>Heunggongvirae</taxon>
        <taxon>Uroviricota</taxon>
        <taxon>Caudoviricetes</taxon>
    </lineage>
</organism>
<feature type="domain" description="Antirepressor protein ant N-terminal" evidence="2">
    <location>
        <begin position="8"/>
        <end position="108"/>
    </location>
</feature>
<evidence type="ECO:0000259" key="2">
    <source>
        <dbReference type="Pfam" id="PF10547"/>
    </source>
</evidence>
<feature type="coiled-coil region" evidence="1">
    <location>
        <begin position="114"/>
        <end position="167"/>
    </location>
</feature>
<protein>
    <recommendedName>
        <fullName evidence="2">Antirepressor protein ant N-terminal domain-containing protein</fullName>
    </recommendedName>
</protein>
<evidence type="ECO:0000313" key="3">
    <source>
        <dbReference type="EMBL" id="DAF51714.1"/>
    </source>
</evidence>
<reference evidence="3" key="1">
    <citation type="journal article" date="2021" name="Proc. Natl. Acad. Sci. U.S.A.">
        <title>A Catalog of Tens of Thousands of Viruses from Human Metagenomes Reveals Hidden Associations with Chronic Diseases.</title>
        <authorList>
            <person name="Tisza M.J."/>
            <person name="Buck C.B."/>
        </authorList>
    </citation>
    <scope>NUCLEOTIDE SEQUENCE</scope>
    <source>
        <strain evidence="3">CtJYR23</strain>
    </source>
</reference>
<proteinExistence type="predicted"/>
<dbReference type="Pfam" id="PF10547">
    <property type="entry name" value="P22_AR_N"/>
    <property type="match status" value="1"/>
</dbReference>
<evidence type="ECO:0000256" key="1">
    <source>
        <dbReference type="SAM" id="Coils"/>
    </source>
</evidence>
<name>A0A8S5SMB8_9CAUD</name>
<sequence>MKPQNFLSFNEKTIYFKEVGNEYWIAIKPICDALNVDYIRAYKNISEDKNLSQLFAKQQMVDTLGRAKEMICLPEKYIYGWLFSLRSKSEALKQYQMKCYEVLFNYFNGALIGRKKLLEKQADIQKKIERVEQELKSNPQYLQLITLRQESEQIKQYLRKIDKQIIEETPSLF</sequence>
<dbReference type="EMBL" id="BK032621">
    <property type="protein sequence ID" value="DAF51714.1"/>
    <property type="molecule type" value="Genomic_DNA"/>
</dbReference>
<keyword evidence="1" id="KW-0175">Coiled coil</keyword>